<organism evidence="2 3">
    <name type="scientific">Tsuneonella aeria</name>
    <dbReference type="NCBI Taxonomy" id="1837929"/>
    <lineage>
        <taxon>Bacteria</taxon>
        <taxon>Pseudomonadati</taxon>
        <taxon>Pseudomonadota</taxon>
        <taxon>Alphaproteobacteria</taxon>
        <taxon>Sphingomonadales</taxon>
        <taxon>Erythrobacteraceae</taxon>
        <taxon>Tsuneonella</taxon>
    </lineage>
</organism>
<accession>A0A6I4TFL7</accession>
<dbReference type="AlphaFoldDB" id="A0A6I4TFL7"/>
<dbReference type="InterPro" id="IPR006016">
    <property type="entry name" value="UspA"/>
</dbReference>
<dbReference type="SUPFAM" id="SSF52402">
    <property type="entry name" value="Adenine nucleotide alpha hydrolases-like"/>
    <property type="match status" value="1"/>
</dbReference>
<evidence type="ECO:0000313" key="2">
    <source>
        <dbReference type="EMBL" id="MXO75903.1"/>
    </source>
</evidence>
<evidence type="ECO:0000313" key="3">
    <source>
        <dbReference type="Proteomes" id="UP000439522"/>
    </source>
</evidence>
<sequence length="273" mass="29309">MKNKEPGSFREIVVDACPSGDVHRTLEHACEMAVEFGASLSVVSFAWPRSSIVGDVLAASALSAHEQTRAMEEALRGTRSAFDAVLSGTAVEAEWCSAIIEPSAALREHLLTADLLITSADDEGACVSPDPAELILASGTPVLRLGKGITTHRFPKIIVAWKDSSQARRAAHDALPFLQRADSVTVVGVGDEVSSDRLAAVSRHLRRHEVAAKHVHVSRRGNAAIDLLDQAEREEATLIVAGVYSRTPFAERMLGGVTAELIKNTETSWFMGH</sequence>
<evidence type="ECO:0000259" key="1">
    <source>
        <dbReference type="Pfam" id="PF00582"/>
    </source>
</evidence>
<dbReference type="Pfam" id="PF00582">
    <property type="entry name" value="Usp"/>
    <property type="match status" value="1"/>
</dbReference>
<keyword evidence="3" id="KW-1185">Reference proteome</keyword>
<dbReference type="EMBL" id="WTZA01000002">
    <property type="protein sequence ID" value="MXO75903.1"/>
    <property type="molecule type" value="Genomic_DNA"/>
</dbReference>
<proteinExistence type="predicted"/>
<dbReference type="RefSeq" id="WP_131621683.1">
    <property type="nucleotide sequence ID" value="NZ_WTZA01000002.1"/>
</dbReference>
<protein>
    <submittedName>
        <fullName evidence="2">Universal stress protein</fullName>
    </submittedName>
</protein>
<name>A0A6I4TFL7_9SPHN</name>
<dbReference type="OrthoDB" id="9804721at2"/>
<gene>
    <name evidence="2" type="ORF">GRI40_11825</name>
</gene>
<comment type="caution">
    <text evidence="2">The sequence shown here is derived from an EMBL/GenBank/DDBJ whole genome shotgun (WGS) entry which is preliminary data.</text>
</comment>
<dbReference type="Gene3D" id="3.40.50.12370">
    <property type="match status" value="1"/>
</dbReference>
<dbReference type="CDD" id="cd00293">
    <property type="entry name" value="USP-like"/>
    <property type="match status" value="1"/>
</dbReference>
<dbReference type="Proteomes" id="UP000439522">
    <property type="component" value="Unassembled WGS sequence"/>
</dbReference>
<reference evidence="2 3" key="1">
    <citation type="submission" date="2019-12" db="EMBL/GenBank/DDBJ databases">
        <title>Genomic-based taxomic classification of the family Erythrobacteraceae.</title>
        <authorList>
            <person name="Xu L."/>
        </authorList>
    </citation>
    <scope>NUCLEOTIDE SEQUENCE [LARGE SCALE GENOMIC DNA]</scope>
    <source>
        <strain evidence="2 3">100921-2</strain>
    </source>
</reference>
<feature type="domain" description="UspA" evidence="1">
    <location>
        <begin position="155"/>
        <end position="266"/>
    </location>
</feature>